<reference evidence="1 2" key="1">
    <citation type="journal article" date="2014" name="Genome Announc.">
        <title>Draft Genome Sequence of the Carrageenan-Degrading Bacterium Cellulophaga sp. Strain KL-A, Isolated from Decaying Marine Algae.</title>
        <authorList>
            <person name="Shan D."/>
            <person name="Ying J."/>
            <person name="Li X."/>
            <person name="Gao Z."/>
            <person name="Wei G."/>
            <person name="Shao Z."/>
        </authorList>
    </citation>
    <scope>NUCLEOTIDE SEQUENCE [LARGE SCALE GENOMIC DNA]</scope>
    <source>
        <strain evidence="1 2">KL-A</strain>
    </source>
</reference>
<sequence>MKIKHFYLIASAALLTSCYAPKRDCTDFKTGEFTFNYEINGEKKTGRFTRDEKYSVEYYENKVDSSSVRWINDCEFVLKSLKDQSSIHFKILETTSDSYTFEYSNAARDPKKELIVMKGKAIRVKK</sequence>
<evidence type="ECO:0000313" key="1">
    <source>
        <dbReference type="EMBL" id="EWH14617.1"/>
    </source>
</evidence>
<proteinExistence type="predicted"/>
<organism evidence="1 2">
    <name type="scientific">Cellulophaga geojensis KL-A</name>
    <dbReference type="NCBI Taxonomy" id="1328323"/>
    <lineage>
        <taxon>Bacteria</taxon>
        <taxon>Pseudomonadati</taxon>
        <taxon>Bacteroidota</taxon>
        <taxon>Flavobacteriia</taxon>
        <taxon>Flavobacteriales</taxon>
        <taxon>Flavobacteriaceae</taxon>
        <taxon>Cellulophaga</taxon>
    </lineage>
</organism>
<keyword evidence="2" id="KW-1185">Reference proteome</keyword>
<dbReference type="PROSITE" id="PS51257">
    <property type="entry name" value="PROKAR_LIPOPROTEIN"/>
    <property type="match status" value="1"/>
</dbReference>
<evidence type="ECO:0008006" key="3">
    <source>
        <dbReference type="Google" id="ProtNLM"/>
    </source>
</evidence>
<accession>A0ABN0RRV3</accession>
<dbReference type="EMBL" id="ARZX01000002">
    <property type="protein sequence ID" value="EWH14617.1"/>
    <property type="molecule type" value="Genomic_DNA"/>
</dbReference>
<comment type="caution">
    <text evidence="1">The sequence shown here is derived from an EMBL/GenBank/DDBJ whole genome shotgun (WGS) entry which is preliminary data.</text>
</comment>
<dbReference type="Proteomes" id="UP000019275">
    <property type="component" value="Unassembled WGS sequence"/>
</dbReference>
<protein>
    <recommendedName>
        <fullName evidence="3">DNA topoisomerase IV</fullName>
    </recommendedName>
</protein>
<evidence type="ECO:0000313" key="2">
    <source>
        <dbReference type="Proteomes" id="UP000019275"/>
    </source>
</evidence>
<gene>
    <name evidence="1" type="ORF">KLA_02277</name>
</gene>
<dbReference type="RefSeq" id="WP_013622542.1">
    <property type="nucleotide sequence ID" value="NZ_ARZX01000002.1"/>
</dbReference>
<name>A0ABN0RRV3_9FLAO</name>